<dbReference type="InterPro" id="IPR036412">
    <property type="entry name" value="HAD-like_sf"/>
</dbReference>
<dbReference type="PRINTS" id="PR00413">
    <property type="entry name" value="HADHALOGNASE"/>
</dbReference>
<dbReference type="Gene3D" id="3.40.50.1000">
    <property type="entry name" value="HAD superfamily/HAD-like"/>
    <property type="match status" value="1"/>
</dbReference>
<organism evidence="1 2">
    <name type="scientific">Durusdinium trenchii</name>
    <dbReference type="NCBI Taxonomy" id="1381693"/>
    <lineage>
        <taxon>Eukaryota</taxon>
        <taxon>Sar</taxon>
        <taxon>Alveolata</taxon>
        <taxon>Dinophyceae</taxon>
        <taxon>Suessiales</taxon>
        <taxon>Symbiodiniaceae</taxon>
        <taxon>Durusdinium</taxon>
    </lineage>
</organism>
<gene>
    <name evidence="1" type="ORF">SCF082_LOCUS29836</name>
</gene>
<dbReference type="SFLD" id="SFLDG01129">
    <property type="entry name" value="C1.5:_HAD__Beta-PGM__Phosphata"/>
    <property type="match status" value="1"/>
</dbReference>
<proteinExistence type="predicted"/>
<name>A0ABP0MUW5_9DINO</name>
<dbReference type="PANTHER" id="PTHR12725:SF117">
    <property type="entry name" value="HALOACID DEHALOGENASE-LIKE HYDROLASE"/>
    <property type="match status" value="1"/>
</dbReference>
<dbReference type="SUPFAM" id="SSF56784">
    <property type="entry name" value="HAD-like"/>
    <property type="match status" value="1"/>
</dbReference>
<evidence type="ECO:0000313" key="1">
    <source>
        <dbReference type="EMBL" id="CAK9055101.1"/>
    </source>
</evidence>
<dbReference type="NCBIfam" id="TIGR01509">
    <property type="entry name" value="HAD-SF-IA-v3"/>
    <property type="match status" value="1"/>
</dbReference>
<evidence type="ECO:0000313" key="2">
    <source>
        <dbReference type="Proteomes" id="UP001642464"/>
    </source>
</evidence>
<comment type="caution">
    <text evidence="1">The sequence shown here is derived from an EMBL/GenBank/DDBJ whole genome shotgun (WGS) entry which is preliminary data.</text>
</comment>
<dbReference type="EMBL" id="CAXAMM010024335">
    <property type="protein sequence ID" value="CAK9055101.1"/>
    <property type="molecule type" value="Genomic_DNA"/>
</dbReference>
<keyword evidence="2" id="KW-1185">Reference proteome</keyword>
<dbReference type="PANTHER" id="PTHR12725">
    <property type="entry name" value="HALOACID DEHALOGENASE-LIKE HYDROLASE"/>
    <property type="match status" value="1"/>
</dbReference>
<dbReference type="InterPro" id="IPR023214">
    <property type="entry name" value="HAD_sf"/>
</dbReference>
<dbReference type="InterPro" id="IPR006439">
    <property type="entry name" value="HAD-SF_hydro_IA"/>
</dbReference>
<dbReference type="Proteomes" id="UP001642464">
    <property type="component" value="Unassembled WGS sequence"/>
</dbReference>
<protein>
    <submittedName>
        <fullName evidence="1">Suppressor of disruption of TFIIS</fullName>
    </submittedName>
</protein>
<sequence length="258" mass="28831">MVEIDAVLLDVDDTLYPVTSGFSDHRNGEVICKFMVEHLGFESAESAKILRDEYFQRYHSTMKGLTIATEEGRLPKPFKQEELGQYWADHCDFAKFIRADPRQIEVIRSLAQDVGLKMAVFTNSPRKYALRCLEVLGVREFFPDDHVFAVEDVLPACKPQPEAFKAVLDAIGAVPERTVMFEDSMKNIRACKALGIHTVLVHEAEGGEAALLHDTPIRDDPAVDAVLKDLSETPSLLPCLWKKRFEAAKPSASCPKGP</sequence>
<dbReference type="Pfam" id="PF00702">
    <property type="entry name" value="Hydrolase"/>
    <property type="match status" value="1"/>
</dbReference>
<dbReference type="Gene3D" id="1.10.150.450">
    <property type="match status" value="1"/>
</dbReference>
<accession>A0ABP0MUW5</accession>
<reference evidence="1 2" key="1">
    <citation type="submission" date="2024-02" db="EMBL/GenBank/DDBJ databases">
        <authorList>
            <person name="Chen Y."/>
            <person name="Shah S."/>
            <person name="Dougan E. K."/>
            <person name="Thang M."/>
            <person name="Chan C."/>
        </authorList>
    </citation>
    <scope>NUCLEOTIDE SEQUENCE [LARGE SCALE GENOMIC DNA]</scope>
</reference>
<dbReference type="SFLD" id="SFLDS00003">
    <property type="entry name" value="Haloacid_Dehalogenase"/>
    <property type="match status" value="1"/>
</dbReference>